<gene>
    <name evidence="1" type="ORF">LVY72_09605</name>
</gene>
<dbReference type="Pfam" id="PF12900">
    <property type="entry name" value="Pyridox_ox_2"/>
    <property type="match status" value="1"/>
</dbReference>
<dbReference type="InterPro" id="IPR024747">
    <property type="entry name" value="Pyridox_Oxase-rel"/>
</dbReference>
<evidence type="ECO:0000313" key="2">
    <source>
        <dbReference type="Proteomes" id="UP001165368"/>
    </source>
</evidence>
<dbReference type="Gene3D" id="2.30.110.10">
    <property type="entry name" value="Electron Transport, Fmn-binding Protein, Chain A"/>
    <property type="match status" value="1"/>
</dbReference>
<protein>
    <submittedName>
        <fullName evidence="1">Pyridoxamine 5'-phosphate oxidase family protein</fullName>
    </submittedName>
</protein>
<accession>A0ABS9L6N6</accession>
<dbReference type="RefSeq" id="WP_237820221.1">
    <property type="nucleotide sequence ID" value="NZ_JAKLTQ010000005.1"/>
</dbReference>
<comment type="caution">
    <text evidence="1">The sequence shown here is derived from an EMBL/GenBank/DDBJ whole genome shotgun (WGS) entry which is preliminary data.</text>
</comment>
<name>A0ABS9L6N6_9MICC</name>
<evidence type="ECO:0000313" key="1">
    <source>
        <dbReference type="EMBL" id="MCG2622173.1"/>
    </source>
</evidence>
<keyword evidence="2" id="KW-1185">Reference proteome</keyword>
<sequence length="156" mass="16932">MKNNLSKPETEVLESRECWSLLRDVSLGRLAVWVDDHPEIFPVNIRVVDGALVFRTGPGTKLTAALGENPVALEADGIDADAGVAWSVMVKGRATAAEHDDELLSSAARLLFPWEAGPKDHFVRITADSITGRRFKVAAPRAWSISLDDATRAGLE</sequence>
<dbReference type="Proteomes" id="UP001165368">
    <property type="component" value="Unassembled WGS sequence"/>
</dbReference>
<reference evidence="1" key="1">
    <citation type="submission" date="2022-01" db="EMBL/GenBank/DDBJ databases">
        <authorList>
            <person name="Jo J.-H."/>
            <person name="Im W.-T."/>
        </authorList>
    </citation>
    <scope>NUCLEOTIDE SEQUENCE</scope>
    <source>
        <strain evidence="1">I2-34</strain>
    </source>
</reference>
<proteinExistence type="predicted"/>
<dbReference type="InterPro" id="IPR012349">
    <property type="entry name" value="Split_barrel_FMN-bd"/>
</dbReference>
<dbReference type="SUPFAM" id="SSF50475">
    <property type="entry name" value="FMN-binding split barrel"/>
    <property type="match status" value="1"/>
</dbReference>
<dbReference type="EMBL" id="JAKLTQ010000005">
    <property type="protein sequence ID" value="MCG2622173.1"/>
    <property type="molecule type" value="Genomic_DNA"/>
</dbReference>
<organism evidence="1 2">
    <name type="scientific">Arthrobacter hankyongi</name>
    <dbReference type="NCBI Taxonomy" id="2904801"/>
    <lineage>
        <taxon>Bacteria</taxon>
        <taxon>Bacillati</taxon>
        <taxon>Actinomycetota</taxon>
        <taxon>Actinomycetes</taxon>
        <taxon>Micrococcales</taxon>
        <taxon>Micrococcaceae</taxon>
        <taxon>Arthrobacter</taxon>
    </lineage>
</organism>